<keyword evidence="3" id="KW-1185">Reference proteome</keyword>
<dbReference type="OrthoDB" id="295662at2759"/>
<evidence type="ECO:0000313" key="3">
    <source>
        <dbReference type="Proteomes" id="UP000683925"/>
    </source>
</evidence>
<dbReference type="PANTHER" id="PTHR12621:SF7">
    <property type="entry name" value="CYSTEINE AND HISTIDINE-RICH DOMAIN-CONTAINING PROTEIN 1"/>
    <property type="match status" value="1"/>
</dbReference>
<evidence type="ECO:0000256" key="1">
    <source>
        <dbReference type="SAM" id="Phobius"/>
    </source>
</evidence>
<keyword evidence="1" id="KW-1133">Transmembrane helix</keyword>
<reference evidence="2" key="1">
    <citation type="submission" date="2021-01" db="EMBL/GenBank/DDBJ databases">
        <authorList>
            <consortium name="Genoscope - CEA"/>
            <person name="William W."/>
        </authorList>
    </citation>
    <scope>NUCLEOTIDE SEQUENCE</scope>
</reference>
<evidence type="ECO:0008006" key="4">
    <source>
        <dbReference type="Google" id="ProtNLM"/>
    </source>
</evidence>
<dbReference type="EMBL" id="CAJJDP010000053">
    <property type="protein sequence ID" value="CAD8169198.1"/>
    <property type="molecule type" value="Genomic_DNA"/>
</dbReference>
<dbReference type="Proteomes" id="UP000683925">
    <property type="component" value="Unassembled WGS sequence"/>
</dbReference>
<dbReference type="PANTHER" id="PTHR12621">
    <property type="entry name" value="CYSTEINE AND HISTIDINE-RICH DOMAIN CHORD -CONTAINING PROTEIN"/>
    <property type="match status" value="1"/>
</dbReference>
<dbReference type="AlphaFoldDB" id="A0A8S1UVS3"/>
<keyword evidence="1" id="KW-0472">Membrane</keyword>
<comment type="caution">
    <text evidence="2">The sequence shown here is derived from an EMBL/GenBank/DDBJ whole genome shotgun (WGS) entry which is preliminary data.</text>
</comment>
<feature type="transmembrane region" description="Helical" evidence="1">
    <location>
        <begin position="29"/>
        <end position="48"/>
    </location>
</feature>
<dbReference type="GO" id="GO:0008270">
    <property type="term" value="F:zinc ion binding"/>
    <property type="evidence" value="ECO:0007669"/>
    <property type="project" value="TreeGrafter"/>
</dbReference>
<keyword evidence="1" id="KW-0812">Transmembrane</keyword>
<accession>A0A8S1UVS3</accession>
<evidence type="ECO:0000313" key="2">
    <source>
        <dbReference type="EMBL" id="CAD8169198.1"/>
    </source>
</evidence>
<gene>
    <name evidence="2" type="ORF">POCTA_138.1.T0530087</name>
</gene>
<name>A0A8S1UVS3_PAROT</name>
<organism evidence="2 3">
    <name type="scientific">Paramecium octaurelia</name>
    <dbReference type="NCBI Taxonomy" id="43137"/>
    <lineage>
        <taxon>Eukaryota</taxon>
        <taxon>Sar</taxon>
        <taxon>Alveolata</taxon>
        <taxon>Ciliophora</taxon>
        <taxon>Intramacronucleata</taxon>
        <taxon>Oligohymenophorea</taxon>
        <taxon>Peniculida</taxon>
        <taxon>Parameciidae</taxon>
        <taxon>Paramecium</taxon>
    </lineage>
</organism>
<dbReference type="OMA" id="QQIDANQ"/>
<protein>
    <recommendedName>
        <fullName evidence="4">Transmembrane protein</fullName>
    </recommendedName>
</protein>
<sequence>MLYFLQSIDQFGVEQKLQIPPINPTQKSALGGLITLALYGVSLGYFLFQFIDWQTNNKLPKITSLYQQIDANQTIVQSGVFIEISYFQKLNNQIDPFNPKQLIFNPILQLVPNDWDQLQNLTLRFDQEQLESGKIVNKFFIDSVEIIKSPPTQSQISSREYQLFLGYCRQDQLMKGHQCADEATKNQFYDQENYFQVQLYIEQFNPKTKQFTKVPKFFIFDMMPGSLFQNQFTLQAGELELDDGFFLPKNTKYSYLSDVQTLQTTYDWAYSKKVYGEELISLLYFTLDSIKLVNNVEYPKISEILADTGSIISWILSISFLVSKYNENICQQKAQREIISMYYHDFTDFQINKNWLSKITSVNFKGREYDTQKSEEILNKLNQIAIEKMNYLNLQNEVAKLQLIIQEHLGLQQIKKYLETKCKLEHLFDKLGIPEKNIQSTNQILPSDNQYIRNQQQQLSSETDILQQKEFSLDQEFDERIYLLVSKNIRKLQSSSPQNQENQDSSQNLNINLKVINLEQSQSQSQSYLK</sequence>
<proteinExistence type="predicted"/>